<accession>A0AAV4MPU1</accession>
<dbReference type="AlphaFoldDB" id="A0AAV4MPU1"/>
<proteinExistence type="predicted"/>
<organism evidence="1 2">
    <name type="scientific">Caerostris darwini</name>
    <dbReference type="NCBI Taxonomy" id="1538125"/>
    <lineage>
        <taxon>Eukaryota</taxon>
        <taxon>Metazoa</taxon>
        <taxon>Ecdysozoa</taxon>
        <taxon>Arthropoda</taxon>
        <taxon>Chelicerata</taxon>
        <taxon>Arachnida</taxon>
        <taxon>Araneae</taxon>
        <taxon>Araneomorphae</taxon>
        <taxon>Entelegynae</taxon>
        <taxon>Araneoidea</taxon>
        <taxon>Araneidae</taxon>
        <taxon>Caerostris</taxon>
    </lineage>
</organism>
<gene>
    <name evidence="1" type="ORF">CDAR_483011</name>
</gene>
<sequence length="97" mass="10349">MTSYARIVLGSIKETNISQAPMRTGPVEPMCCASRQGGLLLNGCRACGGHEPSAIRVNCVINEDECGTGIFRLTPPRRVLPLRSINGGPSFHRGLPS</sequence>
<keyword evidence="2" id="KW-1185">Reference proteome</keyword>
<dbReference type="EMBL" id="BPLQ01000744">
    <property type="protein sequence ID" value="GIX74383.1"/>
    <property type="molecule type" value="Genomic_DNA"/>
</dbReference>
<protein>
    <submittedName>
        <fullName evidence="1">Uncharacterized protein</fullName>
    </submittedName>
</protein>
<evidence type="ECO:0000313" key="2">
    <source>
        <dbReference type="Proteomes" id="UP001054837"/>
    </source>
</evidence>
<name>A0AAV4MPU1_9ARAC</name>
<evidence type="ECO:0000313" key="1">
    <source>
        <dbReference type="EMBL" id="GIX74383.1"/>
    </source>
</evidence>
<reference evidence="1 2" key="1">
    <citation type="submission" date="2021-06" db="EMBL/GenBank/DDBJ databases">
        <title>Caerostris darwini draft genome.</title>
        <authorList>
            <person name="Kono N."/>
            <person name="Arakawa K."/>
        </authorList>
    </citation>
    <scope>NUCLEOTIDE SEQUENCE [LARGE SCALE GENOMIC DNA]</scope>
</reference>
<comment type="caution">
    <text evidence="1">The sequence shown here is derived from an EMBL/GenBank/DDBJ whole genome shotgun (WGS) entry which is preliminary data.</text>
</comment>
<dbReference type="Proteomes" id="UP001054837">
    <property type="component" value="Unassembled WGS sequence"/>
</dbReference>